<evidence type="ECO:0000256" key="2">
    <source>
        <dbReference type="SAM" id="SignalP"/>
    </source>
</evidence>
<dbReference type="OrthoDB" id="1730278at2"/>
<dbReference type="PROSITE" id="PS51257">
    <property type="entry name" value="PROKAR_LIPOPROTEIN"/>
    <property type="match status" value="1"/>
</dbReference>
<dbReference type="SMART" id="SM00900">
    <property type="entry name" value="FMN_bind"/>
    <property type="match status" value="1"/>
</dbReference>
<dbReference type="GO" id="GO:0016020">
    <property type="term" value="C:membrane"/>
    <property type="evidence" value="ECO:0007669"/>
    <property type="project" value="InterPro"/>
</dbReference>
<organism evidence="4 5">
    <name type="scientific">Clostridium aceticum</name>
    <dbReference type="NCBI Taxonomy" id="84022"/>
    <lineage>
        <taxon>Bacteria</taxon>
        <taxon>Bacillati</taxon>
        <taxon>Bacillota</taxon>
        <taxon>Clostridia</taxon>
        <taxon>Eubacteriales</taxon>
        <taxon>Clostridiaceae</taxon>
        <taxon>Clostridium</taxon>
    </lineage>
</organism>
<sequence>MKNKMLALFLVMIMVLVGAVACAPEEAPPAPTETPEETPAPEETPEETPEAREIEYEDDTYRGELEVNEKGWTSVVEIVVEDGKITEVDYDEVDEDGNRKSEDEEYNERWEAAAGTNALEAYPQLEQSLIETQDIEAIDTVSGATATVRDFKDVVRQALGQENQQ</sequence>
<feature type="signal peptide" evidence="2">
    <location>
        <begin position="1"/>
        <end position="23"/>
    </location>
</feature>
<feature type="region of interest" description="Disordered" evidence="1">
    <location>
        <begin position="26"/>
        <end position="59"/>
    </location>
</feature>
<evidence type="ECO:0000256" key="1">
    <source>
        <dbReference type="SAM" id="MobiDB-lite"/>
    </source>
</evidence>
<feature type="compositionally biased region" description="Basic and acidic residues" evidence="1">
    <location>
        <begin position="96"/>
        <end position="106"/>
    </location>
</feature>
<dbReference type="GO" id="GO:0010181">
    <property type="term" value="F:FMN binding"/>
    <property type="evidence" value="ECO:0007669"/>
    <property type="project" value="InterPro"/>
</dbReference>
<evidence type="ECO:0000313" key="5">
    <source>
        <dbReference type="Proteomes" id="UP000035704"/>
    </source>
</evidence>
<dbReference type="InterPro" id="IPR007329">
    <property type="entry name" value="FMN-bd"/>
</dbReference>
<feature type="domain" description="FMN-binding" evidence="3">
    <location>
        <begin position="71"/>
        <end position="162"/>
    </location>
</feature>
<dbReference type="EMBL" id="CP009687">
    <property type="protein sequence ID" value="AKL94271.1"/>
    <property type="molecule type" value="Genomic_DNA"/>
</dbReference>
<dbReference type="Proteomes" id="UP000035704">
    <property type="component" value="Chromosome"/>
</dbReference>
<proteinExistence type="predicted"/>
<dbReference type="STRING" id="84022.CACET_c07610"/>
<keyword evidence="2" id="KW-0732">Signal</keyword>
<gene>
    <name evidence="4" type="ORF">CACET_c07610</name>
</gene>
<feature type="compositionally biased region" description="Acidic residues" evidence="1">
    <location>
        <begin position="34"/>
        <end position="48"/>
    </location>
</feature>
<feature type="region of interest" description="Disordered" evidence="1">
    <location>
        <begin position="87"/>
        <end position="106"/>
    </location>
</feature>
<feature type="compositionally biased region" description="Basic and acidic residues" evidence="1">
    <location>
        <begin position="49"/>
        <end position="59"/>
    </location>
</feature>
<name>A0A0G3W6F2_9CLOT</name>
<dbReference type="KEGG" id="cace:CACET_c07610"/>
<dbReference type="PATRIC" id="fig|84022.6.peg.774"/>
<dbReference type="Gene3D" id="3.90.1010.20">
    <property type="match status" value="1"/>
</dbReference>
<evidence type="ECO:0000313" key="4">
    <source>
        <dbReference type="EMBL" id="AKL94271.1"/>
    </source>
</evidence>
<accession>A0A0G3W6F2</accession>
<evidence type="ECO:0000259" key="3">
    <source>
        <dbReference type="SMART" id="SM00900"/>
    </source>
</evidence>
<reference evidence="4 5" key="1">
    <citation type="submission" date="2014-10" db="EMBL/GenBank/DDBJ databases">
        <title>Genome sequence of Clostridium aceticum DSM 1496.</title>
        <authorList>
            <person name="Poehlein A."/>
            <person name="Schiel-Bengelsdorf B."/>
            <person name="Gottschalk G."/>
            <person name="Duerre P."/>
            <person name="Daniel R."/>
        </authorList>
    </citation>
    <scope>NUCLEOTIDE SEQUENCE [LARGE SCALE GENOMIC DNA]</scope>
    <source>
        <strain evidence="4 5">DSM 1496</strain>
    </source>
</reference>
<dbReference type="RefSeq" id="WP_052661516.1">
    <property type="nucleotide sequence ID" value="NZ_CP009687.1"/>
</dbReference>
<keyword evidence="5" id="KW-1185">Reference proteome</keyword>
<dbReference type="Pfam" id="PF04205">
    <property type="entry name" value="FMN_bind"/>
    <property type="match status" value="1"/>
</dbReference>
<dbReference type="AlphaFoldDB" id="A0A0G3W6F2"/>
<feature type="chain" id="PRO_5005186094" evidence="2">
    <location>
        <begin position="24"/>
        <end position="165"/>
    </location>
</feature>
<protein>
    <submittedName>
        <fullName evidence="4">FMN-binding domain-containing protein</fullName>
    </submittedName>
</protein>